<evidence type="ECO:0000256" key="4">
    <source>
        <dbReference type="PIRSR" id="PIRSR600542-1"/>
    </source>
</evidence>
<dbReference type="PROSITE" id="PS00439">
    <property type="entry name" value="ACYLTRANSF_C_1"/>
    <property type="match status" value="1"/>
</dbReference>
<dbReference type="GO" id="GO:0005777">
    <property type="term" value="C:peroxisome"/>
    <property type="evidence" value="ECO:0007669"/>
    <property type="project" value="TreeGrafter"/>
</dbReference>
<protein>
    <submittedName>
        <fullName evidence="8">Carnitine O-acetyltransferase</fullName>
    </submittedName>
</protein>
<evidence type="ECO:0000256" key="1">
    <source>
        <dbReference type="ARBA" id="ARBA00005232"/>
    </source>
</evidence>
<comment type="caution">
    <text evidence="8">The sequence shown here is derived from an EMBL/GenBank/DDBJ whole genome shotgun (WGS) entry which is preliminary data.</text>
</comment>
<evidence type="ECO:0000256" key="2">
    <source>
        <dbReference type="ARBA" id="ARBA00022679"/>
    </source>
</evidence>
<comment type="similarity">
    <text evidence="1 5">Belongs to the carnitine/choline acetyltransferase family.</text>
</comment>
<feature type="active site" description="Proton acceptor" evidence="4">
    <location>
        <position position="379"/>
    </location>
</feature>
<dbReference type="AlphaFoldDB" id="A0A1W0WLN3"/>
<gene>
    <name evidence="8" type="ORF">BV898_09728</name>
</gene>
<dbReference type="InterPro" id="IPR042231">
    <property type="entry name" value="Cho/carn_acyl_trans_2"/>
</dbReference>
<dbReference type="Gene3D" id="3.30.559.10">
    <property type="entry name" value="Chloramphenicol acetyltransferase-like domain"/>
    <property type="match status" value="1"/>
</dbReference>
<name>A0A1W0WLN3_HYPEX</name>
<feature type="region of interest" description="Disordered" evidence="6">
    <location>
        <begin position="329"/>
        <end position="353"/>
    </location>
</feature>
<dbReference type="SUPFAM" id="SSF52777">
    <property type="entry name" value="CoA-dependent acyltransferases"/>
    <property type="match status" value="2"/>
</dbReference>
<feature type="region of interest" description="Disordered" evidence="6">
    <location>
        <begin position="39"/>
        <end position="66"/>
    </location>
</feature>
<dbReference type="Pfam" id="PF00755">
    <property type="entry name" value="Carn_acyltransf"/>
    <property type="match status" value="1"/>
</dbReference>
<keyword evidence="9" id="KW-1185">Reference proteome</keyword>
<evidence type="ECO:0000313" key="8">
    <source>
        <dbReference type="EMBL" id="OQV16092.1"/>
    </source>
</evidence>
<dbReference type="OrthoDB" id="240216at2759"/>
<feature type="compositionally biased region" description="Basic and acidic residues" evidence="6">
    <location>
        <begin position="39"/>
        <end position="57"/>
    </location>
</feature>
<dbReference type="PANTHER" id="PTHR22589">
    <property type="entry name" value="CARNITINE O-ACYLTRANSFERASE"/>
    <property type="match status" value="1"/>
</dbReference>
<dbReference type="GO" id="GO:0019254">
    <property type="term" value="P:carnitine metabolic process, CoA-linked"/>
    <property type="evidence" value="ECO:0007669"/>
    <property type="project" value="TreeGrafter"/>
</dbReference>
<dbReference type="Gene3D" id="3.30.559.70">
    <property type="entry name" value="Choline/Carnitine o-acyltransferase, domain 2"/>
    <property type="match status" value="1"/>
</dbReference>
<reference evidence="9" key="1">
    <citation type="submission" date="2017-01" db="EMBL/GenBank/DDBJ databases">
        <title>Comparative genomics of anhydrobiosis in the tardigrade Hypsibius dujardini.</title>
        <authorList>
            <person name="Yoshida Y."/>
            <person name="Koutsovoulos G."/>
            <person name="Laetsch D."/>
            <person name="Stevens L."/>
            <person name="Kumar S."/>
            <person name="Horikawa D."/>
            <person name="Ishino K."/>
            <person name="Komine S."/>
            <person name="Tomita M."/>
            <person name="Blaxter M."/>
            <person name="Arakawa K."/>
        </authorList>
    </citation>
    <scope>NUCLEOTIDE SEQUENCE [LARGE SCALE GENOMIC DNA]</scope>
    <source>
        <strain evidence="9">Z151</strain>
    </source>
</reference>
<dbReference type="EMBL" id="MTYJ01000078">
    <property type="protein sequence ID" value="OQV16092.1"/>
    <property type="molecule type" value="Genomic_DNA"/>
</dbReference>
<dbReference type="InterPro" id="IPR023213">
    <property type="entry name" value="CAT-like_dom_sf"/>
</dbReference>
<keyword evidence="2 5" id="KW-0808">Transferase</keyword>
<accession>A0A1W0WLN3</accession>
<dbReference type="InterPro" id="IPR039551">
    <property type="entry name" value="Cho/carn_acyl_trans"/>
</dbReference>
<sequence>MMRSCQKLSELLIGSLSTLPRHTLGFSVGQRCLQNRAFTEPKKNVDPKQQQQREPHQSLRPNPYHYPLPSLPVPPLGQTLAKYFDSLKPFLSDGELKHTKKLLEEFEKPGGEGEKLQGLLEQRAKLHENWLEEWWLQKGYLEYRSPLPVNVSPGIVFPHQSYTNIEGQLRTAAAFVTHIMEFRELINSGQLEPDSMKGKPLCMSQYLKIFGSYRVPGNTHDEIIVGGEKEDPPFIVVMHRNVLFQVPVQHESGEALSQHELFQQLLSVVTQATAHPTVPVGILTSQDRTTWARTHKALAMKCKMNRHHLELVQKSLFVLCLDSPNEALNSGKKKSQLTNSSRQVMHGDGSNANSGNRWFDKTLQLIVGADGVCGWNYEHTLIEGPPLFRMMEYIVKQTGAGSGHQNSHTSASGNNIAKHATEVRAKHMPFELDTPLVELIDSAKDQMDMLVKDVDLEVMDFDSYGKDFIKSRKLSPDSYFQMAIQLAFYRLYNQVPPTYESASARQFLRGRTETIRSASEESANFVEALVAKAGAATVKKLLTEAVKAHKAYGADASNGNGIDRHLLGLKLTAVEHGMNIPAFLMDVGYTTSTHWKLSTSQGNSDLMAFMCYGPAVADGYGCCYNPMKDRIIAGISSTRSYAATNSRRFAETVADSLMDMRKIVE</sequence>
<keyword evidence="3 5" id="KW-0012">Acyltransferase</keyword>
<dbReference type="PROSITE" id="PS00440">
    <property type="entry name" value="ACYLTRANSF_C_2"/>
    <property type="match status" value="1"/>
</dbReference>
<dbReference type="PANTHER" id="PTHR22589:SF103">
    <property type="entry name" value="CARNITINE O-ACETYL-TRANSFERASE, ISOFORM A-RELATED"/>
    <property type="match status" value="1"/>
</dbReference>
<evidence type="ECO:0000313" key="9">
    <source>
        <dbReference type="Proteomes" id="UP000192578"/>
    </source>
</evidence>
<evidence type="ECO:0000256" key="5">
    <source>
        <dbReference type="RuleBase" id="RU003801"/>
    </source>
</evidence>
<organism evidence="8 9">
    <name type="scientific">Hypsibius exemplaris</name>
    <name type="common">Freshwater tardigrade</name>
    <dbReference type="NCBI Taxonomy" id="2072580"/>
    <lineage>
        <taxon>Eukaryota</taxon>
        <taxon>Metazoa</taxon>
        <taxon>Ecdysozoa</taxon>
        <taxon>Tardigrada</taxon>
        <taxon>Eutardigrada</taxon>
        <taxon>Parachela</taxon>
        <taxon>Hypsibioidea</taxon>
        <taxon>Hypsibiidae</taxon>
        <taxon>Hypsibius</taxon>
    </lineage>
</organism>
<proteinExistence type="inferred from homology"/>
<feature type="domain" description="Choline/carnitine acyltransferase" evidence="7">
    <location>
        <begin position="71"/>
        <end position="653"/>
    </location>
</feature>
<evidence type="ECO:0000256" key="6">
    <source>
        <dbReference type="SAM" id="MobiDB-lite"/>
    </source>
</evidence>
<dbReference type="GO" id="GO:0004092">
    <property type="term" value="F:carnitine O-acetyltransferase activity"/>
    <property type="evidence" value="ECO:0007669"/>
    <property type="project" value="TreeGrafter"/>
</dbReference>
<evidence type="ECO:0000259" key="7">
    <source>
        <dbReference type="Pfam" id="PF00755"/>
    </source>
</evidence>
<dbReference type="Proteomes" id="UP000192578">
    <property type="component" value="Unassembled WGS sequence"/>
</dbReference>
<evidence type="ECO:0000256" key="3">
    <source>
        <dbReference type="ARBA" id="ARBA00023315"/>
    </source>
</evidence>
<dbReference type="InterPro" id="IPR000542">
    <property type="entry name" value="Carn_acyl_trans"/>
</dbReference>